<evidence type="ECO:0000259" key="2">
    <source>
        <dbReference type="Pfam" id="PF13924"/>
    </source>
</evidence>
<evidence type="ECO:0000313" key="4">
    <source>
        <dbReference type="Proteomes" id="UP001596114"/>
    </source>
</evidence>
<gene>
    <name evidence="3" type="ORF">ACFPPA_15140</name>
</gene>
<feature type="domain" description="Lipocalin-like" evidence="2">
    <location>
        <begin position="36"/>
        <end position="153"/>
    </location>
</feature>
<dbReference type="Pfam" id="PF13924">
    <property type="entry name" value="Lipocalin_5"/>
    <property type="match status" value="1"/>
</dbReference>
<keyword evidence="1" id="KW-0732">Signal</keyword>
<dbReference type="RefSeq" id="WP_377321376.1">
    <property type="nucleotide sequence ID" value="NZ_JBHSNF010000003.1"/>
</dbReference>
<sequence length="174" mass="19053">MKSAKTFLFALLTLLPLHAVTASEPDKMNAVAAIEGTWTLAFADVEHLDGTRVHDYGDAPRGRLQIDHAGHYSLFIFDSSRPRFAANARNAGTPGEFRAAALGTSAHFGTVDIDPVKGTLTFHIEGATYPNWEGTTQVRSYVLNGDMLSYKVPPRPNGDIPLTGWKRLRIDRGM</sequence>
<keyword evidence="4" id="KW-1185">Reference proteome</keyword>
<feature type="chain" id="PRO_5046439130" evidence="1">
    <location>
        <begin position="20"/>
        <end position="174"/>
    </location>
</feature>
<dbReference type="EMBL" id="JBHSNF010000003">
    <property type="protein sequence ID" value="MFC5527074.1"/>
    <property type="molecule type" value="Genomic_DNA"/>
</dbReference>
<proteinExistence type="predicted"/>
<reference evidence="4" key="1">
    <citation type="journal article" date="2019" name="Int. J. Syst. Evol. Microbiol.">
        <title>The Global Catalogue of Microorganisms (GCM) 10K type strain sequencing project: providing services to taxonomists for standard genome sequencing and annotation.</title>
        <authorList>
            <consortium name="The Broad Institute Genomics Platform"/>
            <consortium name="The Broad Institute Genome Sequencing Center for Infectious Disease"/>
            <person name="Wu L."/>
            <person name="Ma J."/>
        </authorList>
    </citation>
    <scope>NUCLEOTIDE SEQUENCE [LARGE SCALE GENOMIC DNA]</scope>
    <source>
        <strain evidence="4">CGMCC 1.16619</strain>
    </source>
</reference>
<dbReference type="InterPro" id="IPR024311">
    <property type="entry name" value="Lipocalin-like"/>
</dbReference>
<evidence type="ECO:0000313" key="3">
    <source>
        <dbReference type="EMBL" id="MFC5527074.1"/>
    </source>
</evidence>
<dbReference type="Proteomes" id="UP001596114">
    <property type="component" value="Unassembled WGS sequence"/>
</dbReference>
<comment type="caution">
    <text evidence="3">The sequence shown here is derived from an EMBL/GenBank/DDBJ whole genome shotgun (WGS) entry which is preliminary data.</text>
</comment>
<organism evidence="3 4">
    <name type="scientific">Rhodanobacter ginsengisoli</name>
    <dbReference type="NCBI Taxonomy" id="418646"/>
    <lineage>
        <taxon>Bacteria</taxon>
        <taxon>Pseudomonadati</taxon>
        <taxon>Pseudomonadota</taxon>
        <taxon>Gammaproteobacteria</taxon>
        <taxon>Lysobacterales</taxon>
        <taxon>Rhodanobacteraceae</taxon>
        <taxon>Rhodanobacter</taxon>
    </lineage>
</organism>
<protein>
    <submittedName>
        <fullName evidence="3">Lipocalin-like domain-containing protein</fullName>
    </submittedName>
</protein>
<name>A0ABW0QS06_9GAMM</name>
<feature type="signal peptide" evidence="1">
    <location>
        <begin position="1"/>
        <end position="19"/>
    </location>
</feature>
<evidence type="ECO:0000256" key="1">
    <source>
        <dbReference type="SAM" id="SignalP"/>
    </source>
</evidence>
<accession>A0ABW0QS06</accession>